<keyword evidence="6 7" id="KW-0472">Membrane</keyword>
<dbReference type="InterPro" id="IPR039421">
    <property type="entry name" value="Type_1_exporter"/>
</dbReference>
<dbReference type="Pfam" id="PF00005">
    <property type="entry name" value="ABC_tran"/>
    <property type="match status" value="1"/>
</dbReference>
<dbReference type="Gene3D" id="3.40.50.300">
    <property type="entry name" value="P-loop containing nucleotide triphosphate hydrolases"/>
    <property type="match status" value="1"/>
</dbReference>
<evidence type="ECO:0000256" key="7">
    <source>
        <dbReference type="SAM" id="Phobius"/>
    </source>
</evidence>
<protein>
    <submittedName>
        <fullName evidence="10">ABC transporter ATP-binding protein/permease</fullName>
    </submittedName>
</protein>
<dbReference type="eggNOG" id="COG1132">
    <property type="taxonomic scope" value="Bacteria"/>
</dbReference>
<dbReference type="OrthoDB" id="9762778at2"/>
<gene>
    <name evidence="10" type="ORF">CM240_0882</name>
</gene>
<dbReference type="RefSeq" id="WP_044036842.1">
    <property type="nucleotide sequence ID" value="NZ_HG917868.1"/>
</dbReference>
<name>W6RTW6_9CLOT</name>
<dbReference type="AlphaFoldDB" id="W6RTW6"/>
<comment type="subcellular location">
    <subcellularLocation>
        <location evidence="1">Cell membrane</location>
        <topology evidence="1">Multi-pass membrane protein</topology>
    </subcellularLocation>
</comment>
<dbReference type="PROSITE" id="PS50929">
    <property type="entry name" value="ABC_TM1F"/>
    <property type="match status" value="1"/>
</dbReference>
<dbReference type="PATRIC" id="fig|1216932.3.peg.869"/>
<dbReference type="SMART" id="SM00382">
    <property type="entry name" value="AAA"/>
    <property type="match status" value="1"/>
</dbReference>
<reference evidence="10 11" key="1">
    <citation type="submission" date="2013-11" db="EMBL/GenBank/DDBJ databases">
        <title>Complete genome sequence of Clostridum sp. M2/40.</title>
        <authorList>
            <person name="Wibberg D."/>
            <person name="Puehler A."/>
            <person name="Schlueter A."/>
        </authorList>
    </citation>
    <scope>NUCLEOTIDE SEQUENCE [LARGE SCALE GENOMIC DNA]</scope>
    <source>
        <strain evidence="11">M2/40</strain>
    </source>
</reference>
<dbReference type="FunFam" id="1.20.1560.10:FF:000053">
    <property type="entry name" value="Multidrug ABC transporter ATP-binding protein"/>
    <property type="match status" value="1"/>
</dbReference>
<dbReference type="STRING" id="1216932.CM240_0882"/>
<dbReference type="PROSITE" id="PS00211">
    <property type="entry name" value="ABC_TRANSPORTER_1"/>
    <property type="match status" value="1"/>
</dbReference>
<evidence type="ECO:0000256" key="6">
    <source>
        <dbReference type="ARBA" id="ARBA00023136"/>
    </source>
</evidence>
<dbReference type="Pfam" id="PF00664">
    <property type="entry name" value="ABC_membrane"/>
    <property type="match status" value="1"/>
</dbReference>
<dbReference type="GO" id="GO:0016887">
    <property type="term" value="F:ATP hydrolysis activity"/>
    <property type="evidence" value="ECO:0007669"/>
    <property type="project" value="InterPro"/>
</dbReference>
<dbReference type="InterPro" id="IPR027417">
    <property type="entry name" value="P-loop_NTPase"/>
</dbReference>
<dbReference type="CDD" id="cd18549">
    <property type="entry name" value="ABC_6TM_YwjA_like"/>
    <property type="match status" value="1"/>
</dbReference>
<dbReference type="EMBL" id="HG917868">
    <property type="protein sequence ID" value="CDM68046.1"/>
    <property type="molecule type" value="Genomic_DNA"/>
</dbReference>
<feature type="domain" description="ABC transmembrane type-1" evidence="9">
    <location>
        <begin position="20"/>
        <end position="299"/>
    </location>
</feature>
<keyword evidence="11" id="KW-1185">Reference proteome</keyword>
<dbReference type="Gene3D" id="1.20.1560.10">
    <property type="entry name" value="ABC transporter type 1, transmembrane domain"/>
    <property type="match status" value="1"/>
</dbReference>
<dbReference type="GO" id="GO:0005524">
    <property type="term" value="F:ATP binding"/>
    <property type="evidence" value="ECO:0007669"/>
    <property type="project" value="UniProtKB-KW"/>
</dbReference>
<evidence type="ECO:0000259" key="8">
    <source>
        <dbReference type="PROSITE" id="PS50893"/>
    </source>
</evidence>
<accession>W6RTW6</accession>
<dbReference type="CDD" id="cd03251">
    <property type="entry name" value="ABCC_MsbA"/>
    <property type="match status" value="1"/>
</dbReference>
<dbReference type="GO" id="GO:0015421">
    <property type="term" value="F:ABC-type oligopeptide transporter activity"/>
    <property type="evidence" value="ECO:0007669"/>
    <property type="project" value="TreeGrafter"/>
</dbReference>
<dbReference type="InterPro" id="IPR003593">
    <property type="entry name" value="AAA+_ATPase"/>
</dbReference>
<keyword evidence="5 7" id="KW-1133">Transmembrane helix</keyword>
<sequence length="571" mass="64506">MLKKFISYYSKHKRLFTLDLLCAFALALCDLVYPMITREIINDVIPNHNLRLLIIFGVSLLTIYILKYIFNYFVQYWGHVVGVKMQAEMRRDVFTHLQKLPLGYFSDNKTGVIMSRIINDLMDISELAHHGPEDLFISIITLIGSFFILCTINVPLTIIIFLLLPLLIWFTIKKRKKMSDAFMETRVQTGEINASLENSISGIRVVKAFTNSDYELEKFEENNTLFVKARSFAYKIMAEFYSGMYFLLDLLNLIAIIAGGYFAYKGIINFGDFAAYFLYISMFLNPIKRLIGFVEQFQSGATGFKRFIELIEEECEKDNPNGIELSNVQGDIEFDNVSFKYDDENHILNNISFKIEKGSTIALVGPSGGGKTTLCNLIPRFYTATEGTITIDNIDINNIRLSSLRSNIGIVQQDVFLFTGTIKENISYGSPNASLDDIIEAAKEANIHDFILGLENGYDTYIGERGVKLSGGQKQRLSIARVFLKNPPILILDEATSALDNNTELIIQKSLEKLSKGRTTIIVAHRLSTIKNADKILVLTDEGIAESGTHQELLSQNGIYADLYNSQFATL</sequence>
<dbReference type="InterPro" id="IPR036640">
    <property type="entry name" value="ABC1_TM_sf"/>
</dbReference>
<feature type="transmembrane region" description="Helical" evidence="7">
    <location>
        <begin position="244"/>
        <end position="264"/>
    </location>
</feature>
<dbReference type="SUPFAM" id="SSF52540">
    <property type="entry name" value="P-loop containing nucleoside triphosphate hydrolases"/>
    <property type="match status" value="1"/>
</dbReference>
<dbReference type="GO" id="GO:0005886">
    <property type="term" value="C:plasma membrane"/>
    <property type="evidence" value="ECO:0007669"/>
    <property type="project" value="UniProtKB-SubCell"/>
</dbReference>
<evidence type="ECO:0000259" key="9">
    <source>
        <dbReference type="PROSITE" id="PS50929"/>
    </source>
</evidence>
<dbReference type="InterPro" id="IPR011527">
    <property type="entry name" value="ABC1_TM_dom"/>
</dbReference>
<dbReference type="InterPro" id="IPR017871">
    <property type="entry name" value="ABC_transporter-like_CS"/>
</dbReference>
<keyword evidence="4 10" id="KW-0067">ATP-binding</keyword>
<feature type="transmembrane region" description="Helical" evidence="7">
    <location>
        <begin position="15"/>
        <end position="36"/>
    </location>
</feature>
<dbReference type="FunFam" id="3.40.50.300:FF:000218">
    <property type="entry name" value="Multidrug ABC transporter ATP-binding protein"/>
    <property type="match status" value="1"/>
</dbReference>
<dbReference type="KEGG" id="clt:CM240_0882"/>
<evidence type="ECO:0000313" key="10">
    <source>
        <dbReference type="EMBL" id="CDM68046.1"/>
    </source>
</evidence>
<dbReference type="PANTHER" id="PTHR43394:SF1">
    <property type="entry name" value="ATP-BINDING CASSETTE SUB-FAMILY B MEMBER 10, MITOCHONDRIAL"/>
    <property type="match status" value="1"/>
</dbReference>
<feature type="domain" description="ABC transporter" evidence="8">
    <location>
        <begin position="332"/>
        <end position="566"/>
    </location>
</feature>
<evidence type="ECO:0000256" key="4">
    <source>
        <dbReference type="ARBA" id="ARBA00022840"/>
    </source>
</evidence>
<evidence type="ECO:0000256" key="5">
    <source>
        <dbReference type="ARBA" id="ARBA00022989"/>
    </source>
</evidence>
<dbReference type="HOGENOM" id="CLU_000604_84_9_9"/>
<organism evidence="10 11">
    <name type="scientific">Clostridium bornimense</name>
    <dbReference type="NCBI Taxonomy" id="1216932"/>
    <lineage>
        <taxon>Bacteria</taxon>
        <taxon>Bacillati</taxon>
        <taxon>Bacillota</taxon>
        <taxon>Clostridia</taxon>
        <taxon>Eubacteriales</taxon>
        <taxon>Clostridiaceae</taxon>
        <taxon>Clostridium</taxon>
    </lineage>
</organism>
<feature type="transmembrane region" description="Helical" evidence="7">
    <location>
        <begin position="48"/>
        <end position="70"/>
    </location>
</feature>
<keyword evidence="2 7" id="KW-0812">Transmembrane</keyword>
<evidence type="ECO:0000256" key="3">
    <source>
        <dbReference type="ARBA" id="ARBA00022741"/>
    </source>
</evidence>
<evidence type="ECO:0000313" key="11">
    <source>
        <dbReference type="Proteomes" id="UP000019426"/>
    </source>
</evidence>
<dbReference type="PANTHER" id="PTHR43394">
    <property type="entry name" value="ATP-DEPENDENT PERMEASE MDL1, MITOCHONDRIAL"/>
    <property type="match status" value="1"/>
</dbReference>
<proteinExistence type="predicted"/>
<dbReference type="InterPro" id="IPR003439">
    <property type="entry name" value="ABC_transporter-like_ATP-bd"/>
</dbReference>
<dbReference type="Proteomes" id="UP000019426">
    <property type="component" value="Chromosome M2/40_rep1"/>
</dbReference>
<evidence type="ECO:0000256" key="1">
    <source>
        <dbReference type="ARBA" id="ARBA00004651"/>
    </source>
</evidence>
<evidence type="ECO:0000256" key="2">
    <source>
        <dbReference type="ARBA" id="ARBA00022692"/>
    </source>
</evidence>
<dbReference type="SUPFAM" id="SSF90123">
    <property type="entry name" value="ABC transporter transmembrane region"/>
    <property type="match status" value="1"/>
</dbReference>
<keyword evidence="3" id="KW-0547">Nucleotide-binding</keyword>
<feature type="transmembrane region" description="Helical" evidence="7">
    <location>
        <begin position="135"/>
        <end position="168"/>
    </location>
</feature>
<dbReference type="PROSITE" id="PS50893">
    <property type="entry name" value="ABC_TRANSPORTER_2"/>
    <property type="match status" value="1"/>
</dbReference>